<evidence type="ECO:0000259" key="4">
    <source>
        <dbReference type="PROSITE" id="PS51762"/>
    </source>
</evidence>
<feature type="domain" description="GH16" evidence="4">
    <location>
        <begin position="20"/>
        <end position="358"/>
    </location>
</feature>
<keyword evidence="2" id="KW-0326">Glycosidase</keyword>
<dbReference type="PROSITE" id="PS51762">
    <property type="entry name" value="GH16_2"/>
    <property type="match status" value="1"/>
</dbReference>
<evidence type="ECO:0000256" key="2">
    <source>
        <dbReference type="ARBA" id="ARBA00023295"/>
    </source>
</evidence>
<dbReference type="AlphaFoldDB" id="A0A9P5SKE1"/>
<evidence type="ECO:0000313" key="6">
    <source>
        <dbReference type="Proteomes" id="UP000696485"/>
    </source>
</evidence>
<dbReference type="Proteomes" id="UP000696485">
    <property type="component" value="Unassembled WGS sequence"/>
</dbReference>
<protein>
    <recommendedName>
        <fullName evidence="4">GH16 domain-containing protein</fullName>
    </recommendedName>
</protein>
<reference evidence="5" key="1">
    <citation type="journal article" date="2020" name="Fungal Divers.">
        <title>Resolving the Mortierellaceae phylogeny through synthesis of multi-gene phylogenetics and phylogenomics.</title>
        <authorList>
            <person name="Vandepol N."/>
            <person name="Liber J."/>
            <person name="Desiro A."/>
            <person name="Na H."/>
            <person name="Kennedy M."/>
            <person name="Barry K."/>
            <person name="Grigoriev I.V."/>
            <person name="Miller A.N."/>
            <person name="O'Donnell K."/>
            <person name="Stajich J.E."/>
            <person name="Bonito G."/>
        </authorList>
    </citation>
    <scope>NUCLEOTIDE SEQUENCE</scope>
    <source>
        <strain evidence="5">NVP1</strain>
    </source>
</reference>
<evidence type="ECO:0000313" key="5">
    <source>
        <dbReference type="EMBL" id="KAF9328919.1"/>
    </source>
</evidence>
<keyword evidence="3" id="KW-0812">Transmembrane</keyword>
<dbReference type="PANTHER" id="PTHR31062">
    <property type="entry name" value="XYLOGLUCAN ENDOTRANSGLUCOSYLASE/HYDROLASE PROTEIN 8-RELATED"/>
    <property type="match status" value="1"/>
</dbReference>
<organism evidence="5 6">
    <name type="scientific">Podila minutissima</name>
    <dbReference type="NCBI Taxonomy" id="64525"/>
    <lineage>
        <taxon>Eukaryota</taxon>
        <taxon>Fungi</taxon>
        <taxon>Fungi incertae sedis</taxon>
        <taxon>Mucoromycota</taxon>
        <taxon>Mortierellomycotina</taxon>
        <taxon>Mortierellomycetes</taxon>
        <taxon>Mortierellales</taxon>
        <taxon>Mortierellaceae</taxon>
        <taxon>Podila</taxon>
    </lineage>
</organism>
<dbReference type="InterPro" id="IPR013320">
    <property type="entry name" value="ConA-like_dom_sf"/>
</dbReference>
<gene>
    <name evidence="5" type="ORF">BG006_007986</name>
</gene>
<proteinExistence type="predicted"/>
<dbReference type="InterPro" id="IPR000757">
    <property type="entry name" value="Beta-glucanase-like"/>
</dbReference>
<dbReference type="InterPro" id="IPR044791">
    <property type="entry name" value="Beta-glucanase/XTH"/>
</dbReference>
<comment type="caution">
    <text evidence="5">The sequence shown here is derived from an EMBL/GenBank/DDBJ whole genome shotgun (WGS) entry which is preliminary data.</text>
</comment>
<dbReference type="EMBL" id="JAAAUY010000521">
    <property type="protein sequence ID" value="KAF9328919.1"/>
    <property type="molecule type" value="Genomic_DNA"/>
</dbReference>
<keyword evidence="3" id="KW-0472">Membrane</keyword>
<dbReference type="Gene3D" id="2.60.120.200">
    <property type="match status" value="2"/>
</dbReference>
<dbReference type="SUPFAM" id="SSF49899">
    <property type="entry name" value="Concanavalin A-like lectins/glucanases"/>
    <property type="match status" value="1"/>
</dbReference>
<dbReference type="GO" id="GO:0004553">
    <property type="term" value="F:hydrolase activity, hydrolyzing O-glycosyl compounds"/>
    <property type="evidence" value="ECO:0007669"/>
    <property type="project" value="InterPro"/>
</dbReference>
<sequence>MEACAVSLGCTPHFSYSGPTKYQDSPSPETSYQGCFALPACRSFKDQFKPTKSNRPASLVPKHAFIGDPEQAHFTSEFDHIAPHAEVDPKERVMLLKTKRDKIKTHSGGGFGATVSSTRWSTFGTFSVKMKSGATGPGVVTAVMLVNPERGEEISLELVGRDPHAVVTEFYRRPPLPVGYHHHHFAHIDRGCDGDKDSTAWTSLANPVAWGRRRLRDLLWTLKDAPETLESVVPFTRSSLSGAAPSSHLDSCAAEKKVAMDENLEQTHELRKSATQHALVYTVQWTKSKITWLVDGKTIRTLKAKDVPGGLPVGPMQLQLTIWDAGYSPETMEWAGAHTDYGADNSREYVTVVDWVEVKCENKKEGAAAWPGPEALKRLEEARAGSEEASRDRVKVDKRSQVGKFFDRMVNWLLMWDFVILALLTAGLRLTKPAMASSAKPSA</sequence>
<feature type="transmembrane region" description="Helical" evidence="3">
    <location>
        <begin position="409"/>
        <end position="430"/>
    </location>
</feature>
<dbReference type="Pfam" id="PF00722">
    <property type="entry name" value="Glyco_hydro_16"/>
    <property type="match status" value="2"/>
</dbReference>
<keyword evidence="6" id="KW-1185">Reference proteome</keyword>
<name>A0A9P5SKE1_9FUNG</name>
<evidence type="ECO:0000256" key="1">
    <source>
        <dbReference type="ARBA" id="ARBA00022801"/>
    </source>
</evidence>
<keyword evidence="3" id="KW-1133">Transmembrane helix</keyword>
<dbReference type="GO" id="GO:0005975">
    <property type="term" value="P:carbohydrate metabolic process"/>
    <property type="evidence" value="ECO:0007669"/>
    <property type="project" value="InterPro"/>
</dbReference>
<keyword evidence="1" id="KW-0378">Hydrolase</keyword>
<accession>A0A9P5SKE1</accession>
<evidence type="ECO:0000256" key="3">
    <source>
        <dbReference type="SAM" id="Phobius"/>
    </source>
</evidence>